<dbReference type="InterPro" id="IPR002293">
    <property type="entry name" value="AA/rel_permease1"/>
</dbReference>
<dbReference type="PANTHER" id="PTHR42770:SF15">
    <property type="entry name" value="GLUTAMATE_GAMMA-AMINOBUTYRATE ANTIPORTER-RELATED"/>
    <property type="match status" value="1"/>
</dbReference>
<feature type="transmembrane region" description="Helical" evidence="7">
    <location>
        <begin position="287"/>
        <end position="312"/>
    </location>
</feature>
<evidence type="ECO:0000256" key="5">
    <source>
        <dbReference type="ARBA" id="ARBA00022989"/>
    </source>
</evidence>
<comment type="subcellular location">
    <subcellularLocation>
        <location evidence="1">Cell membrane</location>
        <topology evidence="1">Multi-pass membrane protein</topology>
    </subcellularLocation>
</comment>
<gene>
    <name evidence="8" type="ORF">KAM351_36190</name>
</gene>
<feature type="transmembrane region" description="Helical" evidence="7">
    <location>
        <begin position="432"/>
        <end position="452"/>
    </location>
</feature>
<dbReference type="InterPro" id="IPR050367">
    <property type="entry name" value="APC_superfamily"/>
</dbReference>
<evidence type="ECO:0000256" key="4">
    <source>
        <dbReference type="ARBA" id="ARBA00022692"/>
    </source>
</evidence>
<feature type="transmembrane region" description="Helical" evidence="7">
    <location>
        <begin position="232"/>
        <end position="255"/>
    </location>
</feature>
<dbReference type="GO" id="GO:0005886">
    <property type="term" value="C:plasma membrane"/>
    <property type="evidence" value="ECO:0007669"/>
    <property type="project" value="UniProtKB-SubCell"/>
</dbReference>
<feature type="transmembrane region" description="Helical" evidence="7">
    <location>
        <begin position="365"/>
        <end position="385"/>
    </location>
</feature>
<comment type="caution">
    <text evidence="8">The sequence shown here is derived from an EMBL/GenBank/DDBJ whole genome shotgun (WGS) entry which is preliminary data.</text>
</comment>
<feature type="transmembrane region" description="Helical" evidence="7">
    <location>
        <begin position="152"/>
        <end position="176"/>
    </location>
</feature>
<evidence type="ECO:0000256" key="1">
    <source>
        <dbReference type="ARBA" id="ARBA00004651"/>
    </source>
</evidence>
<dbReference type="PANTHER" id="PTHR42770">
    <property type="entry name" value="AMINO ACID TRANSPORTER-RELATED"/>
    <property type="match status" value="1"/>
</dbReference>
<protein>
    <submittedName>
        <fullName evidence="8">Amino acid permease</fullName>
    </submittedName>
</protein>
<dbReference type="GO" id="GO:0022857">
    <property type="term" value="F:transmembrane transporter activity"/>
    <property type="evidence" value="ECO:0007669"/>
    <property type="project" value="InterPro"/>
</dbReference>
<dbReference type="Proteomes" id="UP000886934">
    <property type="component" value="Unassembled WGS sequence"/>
</dbReference>
<organism evidence="8 9">
    <name type="scientific">Aeromonas caviae</name>
    <name type="common">Aeromonas punctata</name>
    <dbReference type="NCBI Taxonomy" id="648"/>
    <lineage>
        <taxon>Bacteria</taxon>
        <taxon>Pseudomonadati</taxon>
        <taxon>Pseudomonadota</taxon>
        <taxon>Gammaproteobacteria</taxon>
        <taxon>Aeromonadales</taxon>
        <taxon>Aeromonadaceae</taxon>
        <taxon>Aeromonas</taxon>
    </lineage>
</organism>
<evidence type="ECO:0000313" key="8">
    <source>
        <dbReference type="EMBL" id="GJA65008.1"/>
    </source>
</evidence>
<evidence type="ECO:0000256" key="3">
    <source>
        <dbReference type="ARBA" id="ARBA00022475"/>
    </source>
</evidence>
<dbReference type="Pfam" id="PF13520">
    <property type="entry name" value="AA_permease_2"/>
    <property type="match status" value="1"/>
</dbReference>
<dbReference type="Gene3D" id="1.20.1740.10">
    <property type="entry name" value="Amino acid/polyamine transporter I"/>
    <property type="match status" value="1"/>
</dbReference>
<keyword evidence="4 7" id="KW-0812">Transmembrane</keyword>
<evidence type="ECO:0000256" key="6">
    <source>
        <dbReference type="ARBA" id="ARBA00023136"/>
    </source>
</evidence>
<feature type="transmembrane region" description="Helical" evidence="7">
    <location>
        <begin position="196"/>
        <end position="220"/>
    </location>
</feature>
<evidence type="ECO:0000313" key="9">
    <source>
        <dbReference type="Proteomes" id="UP000886934"/>
    </source>
</evidence>
<keyword evidence="6 7" id="KW-0472">Membrane</keyword>
<keyword evidence="3" id="KW-1003">Cell membrane</keyword>
<dbReference type="AlphaFoldDB" id="A0AA37D000"/>
<feature type="transmembrane region" description="Helical" evidence="7">
    <location>
        <begin position="12"/>
        <end position="29"/>
    </location>
</feature>
<evidence type="ECO:0000256" key="2">
    <source>
        <dbReference type="ARBA" id="ARBA00022448"/>
    </source>
</evidence>
<keyword evidence="2" id="KW-0813">Transport</keyword>
<reference evidence="8" key="1">
    <citation type="submission" date="2021-07" db="EMBL/GenBank/DDBJ databases">
        <title>Draft genome sequence of carbapenem-resistant Aeromonas spp. in Japan.</title>
        <authorList>
            <person name="Maehana S."/>
            <person name="Suzuki M."/>
            <person name="Kitasato H."/>
        </authorList>
    </citation>
    <scope>NUCLEOTIDE SEQUENCE</scope>
    <source>
        <strain evidence="8">KAM351</strain>
    </source>
</reference>
<feature type="transmembrane region" description="Helical" evidence="7">
    <location>
        <begin position="406"/>
        <end position="426"/>
    </location>
</feature>
<feature type="transmembrane region" description="Helical" evidence="7">
    <location>
        <begin position="41"/>
        <end position="63"/>
    </location>
</feature>
<sequence length="481" mass="52289">MSDSKRNTIGKFGLLSLTFAAVFSFNNVINNNIEIGLASAPMFFLATIFYFIPFCLIIAEFVSLNKNSEAGVYAWVKSSLGGRWAFISAYTYWFVNLFFFTSLLPRVIAYASYAFLGYEYILTPVATTALSMVLFAFATYVSTNGAKMLGPITSVTSSLMLLLTLSYILLAGAALVGGVQPADPITVEAMIPDFSWAFLGITTWIFMATGGAESVAVYVNDVKGGSKSFVKVIIIAGIFIGVLYSIASLLINVFVHSDTLKYTGGSVQVFEGLAAYFGLPEILMNRFVGLVSFTAMFGSLLMWTATPVKIFFSEIPAGIFGKKTVELNEHGVPARAAWIQYLIVLPLMVIPTLGSNTAQDLMNTVINMTAAASMLPPLFIMLAYLNLRLKLDHLPREFKMGSRTTGIAVVSVLIAIFSVGFLASTFPTGADIMTIVFYNVGGIVIFLGFAWWKYNRYEASLSAEARAKEAQPTAQVAMQTP</sequence>
<evidence type="ECO:0000256" key="7">
    <source>
        <dbReference type="SAM" id="Phobius"/>
    </source>
</evidence>
<keyword evidence="5 7" id="KW-1133">Transmembrane helix</keyword>
<feature type="transmembrane region" description="Helical" evidence="7">
    <location>
        <begin position="332"/>
        <end position="353"/>
    </location>
</feature>
<feature type="transmembrane region" description="Helical" evidence="7">
    <location>
        <begin position="84"/>
        <end position="108"/>
    </location>
</feature>
<name>A0AA37D000_AERCA</name>
<dbReference type="RefSeq" id="WP_223924986.1">
    <property type="nucleotide sequence ID" value="NZ_BPND01000065.1"/>
</dbReference>
<accession>A0AA37D000</accession>
<dbReference type="EMBL" id="BPNN01000070">
    <property type="protein sequence ID" value="GJA65008.1"/>
    <property type="molecule type" value="Genomic_DNA"/>
</dbReference>
<dbReference type="PIRSF" id="PIRSF006060">
    <property type="entry name" value="AA_transporter"/>
    <property type="match status" value="1"/>
</dbReference>
<proteinExistence type="predicted"/>
<feature type="transmembrane region" description="Helical" evidence="7">
    <location>
        <begin position="120"/>
        <end position="140"/>
    </location>
</feature>